<dbReference type="OrthoDB" id="3200163at2759"/>
<comment type="caution">
    <text evidence="6">The sequence shown here is derived from an EMBL/GenBank/DDBJ whole genome shotgun (WGS) entry which is preliminary data.</text>
</comment>
<keyword evidence="4" id="KW-0325">Glycoprotein</keyword>
<dbReference type="InterPro" id="IPR002018">
    <property type="entry name" value="CarbesteraseB"/>
</dbReference>
<evidence type="ECO:0000256" key="2">
    <source>
        <dbReference type="ARBA" id="ARBA00022487"/>
    </source>
</evidence>
<evidence type="ECO:0000256" key="4">
    <source>
        <dbReference type="ARBA" id="ARBA00023180"/>
    </source>
</evidence>
<organism evidence="6 7">
    <name type="scientific">Araneus ventricosus</name>
    <name type="common">Orbweaver spider</name>
    <name type="synonym">Epeira ventricosa</name>
    <dbReference type="NCBI Taxonomy" id="182803"/>
    <lineage>
        <taxon>Eukaryota</taxon>
        <taxon>Metazoa</taxon>
        <taxon>Ecdysozoa</taxon>
        <taxon>Arthropoda</taxon>
        <taxon>Chelicerata</taxon>
        <taxon>Arachnida</taxon>
        <taxon>Araneae</taxon>
        <taxon>Araneomorphae</taxon>
        <taxon>Entelegynae</taxon>
        <taxon>Araneoidea</taxon>
        <taxon>Araneidae</taxon>
        <taxon>Araneus</taxon>
    </lineage>
</organism>
<dbReference type="GO" id="GO:0003990">
    <property type="term" value="F:acetylcholinesterase activity"/>
    <property type="evidence" value="ECO:0007669"/>
    <property type="project" value="TreeGrafter"/>
</dbReference>
<dbReference type="InterPro" id="IPR029058">
    <property type="entry name" value="AB_hydrolase_fold"/>
</dbReference>
<reference evidence="6 7" key="1">
    <citation type="journal article" date="2019" name="Sci. Rep.">
        <title>Orb-weaving spider Araneus ventricosus genome elucidates the spidroin gene catalogue.</title>
        <authorList>
            <person name="Kono N."/>
            <person name="Nakamura H."/>
            <person name="Ohtoshi R."/>
            <person name="Moran D.A.P."/>
            <person name="Shinohara A."/>
            <person name="Yoshida Y."/>
            <person name="Fujiwara M."/>
            <person name="Mori M."/>
            <person name="Tomita M."/>
            <person name="Arakawa K."/>
        </authorList>
    </citation>
    <scope>NUCLEOTIDE SEQUENCE [LARGE SCALE GENOMIC DNA]</scope>
</reference>
<evidence type="ECO:0000259" key="5">
    <source>
        <dbReference type="Pfam" id="PF00135"/>
    </source>
</evidence>
<feature type="domain" description="Carboxylesterase type B" evidence="5">
    <location>
        <begin position="8"/>
        <end position="330"/>
    </location>
</feature>
<dbReference type="SUPFAM" id="SSF53474">
    <property type="entry name" value="alpha/beta-Hydrolases"/>
    <property type="match status" value="1"/>
</dbReference>
<dbReference type="PANTHER" id="PTHR43918:SF4">
    <property type="entry name" value="CARBOXYLIC ESTER HYDROLASE"/>
    <property type="match status" value="1"/>
</dbReference>
<dbReference type="InterPro" id="IPR050654">
    <property type="entry name" value="AChE-related_enzymes"/>
</dbReference>
<protein>
    <submittedName>
        <fullName evidence="6">Acetylcholinesterase-1</fullName>
    </submittedName>
</protein>
<sequence>MTHFLSVAGLLDIYRAIDWCRLYINYFGGDPDRMTLAGQGAGAVAAGLLSLGHGYARTWYRLILQSGSPLSPMTADPQEAATHSYNIAVGVGCANESFRLDDHPEEVETCMKSVDPLVLMEEEAKIRLRPGPYSSFVPTWGSSRFPYNPYCDFLEGNYDIQEILIGTNHFDGAFQIAASDPDRFGSFFENDVAIIDVDEAKSIFRQMFPYVDSSDVDEVFRIYDTSDEFRDTEDTTWIPKLQLARAVTDLSFTCPSQFFAEKATEKGVKVYYYDFKFKPETSPWPQWMRPTHFEEIQYVFGRPYLHPDEYSPGEIELSRSMIEMWTNFTKMLPTWPLYTNARPPLDNCFIQNSKDEAIEPVPRREQCDIFRKYFGRSV</sequence>
<accession>A0A4Y2NBF3</accession>
<evidence type="ECO:0000256" key="3">
    <source>
        <dbReference type="ARBA" id="ARBA00022801"/>
    </source>
</evidence>
<dbReference type="GO" id="GO:0006581">
    <property type="term" value="P:acetylcholine catabolic process"/>
    <property type="evidence" value="ECO:0007669"/>
    <property type="project" value="TreeGrafter"/>
</dbReference>
<name>A0A4Y2NBF3_ARAVE</name>
<keyword evidence="3" id="KW-0378">Hydrolase</keyword>
<dbReference type="Pfam" id="PF00135">
    <property type="entry name" value="COesterase"/>
    <property type="match status" value="1"/>
</dbReference>
<dbReference type="GO" id="GO:0005615">
    <property type="term" value="C:extracellular space"/>
    <property type="evidence" value="ECO:0007669"/>
    <property type="project" value="TreeGrafter"/>
</dbReference>
<keyword evidence="7" id="KW-1185">Reference proteome</keyword>
<dbReference type="PANTHER" id="PTHR43918">
    <property type="entry name" value="ACETYLCHOLINESTERASE"/>
    <property type="match status" value="1"/>
</dbReference>
<evidence type="ECO:0000256" key="1">
    <source>
        <dbReference type="ARBA" id="ARBA00005964"/>
    </source>
</evidence>
<gene>
    <name evidence="6" type="primary">ACES_78</name>
    <name evidence="6" type="ORF">AVEN_190142_1</name>
</gene>
<proteinExistence type="inferred from homology"/>
<keyword evidence="2" id="KW-0719">Serine esterase</keyword>
<dbReference type="GO" id="GO:0019695">
    <property type="term" value="P:choline metabolic process"/>
    <property type="evidence" value="ECO:0007669"/>
    <property type="project" value="TreeGrafter"/>
</dbReference>
<dbReference type="GO" id="GO:0005886">
    <property type="term" value="C:plasma membrane"/>
    <property type="evidence" value="ECO:0007669"/>
    <property type="project" value="TreeGrafter"/>
</dbReference>
<evidence type="ECO:0000313" key="7">
    <source>
        <dbReference type="Proteomes" id="UP000499080"/>
    </source>
</evidence>
<dbReference type="EMBL" id="BGPR01008781">
    <property type="protein sequence ID" value="GBN36034.1"/>
    <property type="molecule type" value="Genomic_DNA"/>
</dbReference>
<evidence type="ECO:0000313" key="6">
    <source>
        <dbReference type="EMBL" id="GBN36034.1"/>
    </source>
</evidence>
<dbReference type="AlphaFoldDB" id="A0A4Y2NBF3"/>
<dbReference type="Gene3D" id="3.40.50.1820">
    <property type="entry name" value="alpha/beta hydrolase"/>
    <property type="match status" value="1"/>
</dbReference>
<comment type="similarity">
    <text evidence="1">Belongs to the type-B carboxylesterase/lipase family.</text>
</comment>
<dbReference type="Proteomes" id="UP000499080">
    <property type="component" value="Unassembled WGS sequence"/>
</dbReference>